<name>A0AAD7K386_9AGAR</name>
<gene>
    <name evidence="3" type="ORF">B0H16DRAFT_1712235</name>
</gene>
<evidence type="ECO:0000313" key="4">
    <source>
        <dbReference type="Proteomes" id="UP001215598"/>
    </source>
</evidence>
<feature type="coiled-coil region" evidence="1">
    <location>
        <begin position="142"/>
        <end position="218"/>
    </location>
</feature>
<feature type="region of interest" description="Disordered" evidence="2">
    <location>
        <begin position="222"/>
        <end position="242"/>
    </location>
</feature>
<comment type="caution">
    <text evidence="3">The sequence shown here is derived from an EMBL/GenBank/DDBJ whole genome shotgun (WGS) entry which is preliminary data.</text>
</comment>
<organism evidence="3 4">
    <name type="scientific">Mycena metata</name>
    <dbReference type="NCBI Taxonomy" id="1033252"/>
    <lineage>
        <taxon>Eukaryota</taxon>
        <taxon>Fungi</taxon>
        <taxon>Dikarya</taxon>
        <taxon>Basidiomycota</taxon>
        <taxon>Agaricomycotina</taxon>
        <taxon>Agaricomycetes</taxon>
        <taxon>Agaricomycetidae</taxon>
        <taxon>Agaricales</taxon>
        <taxon>Marasmiineae</taxon>
        <taxon>Mycenaceae</taxon>
        <taxon>Mycena</taxon>
    </lineage>
</organism>
<evidence type="ECO:0000313" key="3">
    <source>
        <dbReference type="EMBL" id="KAJ7777198.1"/>
    </source>
</evidence>
<evidence type="ECO:0000256" key="2">
    <source>
        <dbReference type="SAM" id="MobiDB-lite"/>
    </source>
</evidence>
<feature type="region of interest" description="Disordered" evidence="2">
    <location>
        <begin position="1"/>
        <end position="46"/>
    </location>
</feature>
<dbReference type="Gene3D" id="6.10.250.3110">
    <property type="match status" value="1"/>
</dbReference>
<dbReference type="AlphaFoldDB" id="A0AAD7K386"/>
<dbReference type="Proteomes" id="UP001215598">
    <property type="component" value="Unassembled WGS sequence"/>
</dbReference>
<sequence length="320" mass="35589">MATDDDGKKRQNMDMDIDGLSGIGDEEKSRAHRALQPGGMHGGGGVRDAERLEVRMMNGDWRIHGRSGAPVCASALKALSEKEDGEEDDTGSECAECTAYCKHIARELLNVDASLVAAVGLRDLRAASDAKSNDLALVQGELRGARRENNKMIVRFDALQRELTEVSAKNAVLEKDKERLGRERDKMDDDYLKLRKYADECRRELDELERELARVDSNRHCKKITPQNSGSSTHYRQPGYSGMDEDVTMKDASIAGNRMAMSWGSLTGIPKYSIDYAVGDSDQLPPACAEDFAYVKDEGWKFADIPSWTAAYYYASKKRC</sequence>
<proteinExistence type="predicted"/>
<evidence type="ECO:0000256" key="1">
    <source>
        <dbReference type="SAM" id="Coils"/>
    </source>
</evidence>
<reference evidence="3" key="1">
    <citation type="submission" date="2023-03" db="EMBL/GenBank/DDBJ databases">
        <title>Massive genome expansion in bonnet fungi (Mycena s.s.) driven by repeated elements and novel gene families across ecological guilds.</title>
        <authorList>
            <consortium name="Lawrence Berkeley National Laboratory"/>
            <person name="Harder C.B."/>
            <person name="Miyauchi S."/>
            <person name="Viragh M."/>
            <person name="Kuo A."/>
            <person name="Thoen E."/>
            <person name="Andreopoulos B."/>
            <person name="Lu D."/>
            <person name="Skrede I."/>
            <person name="Drula E."/>
            <person name="Henrissat B."/>
            <person name="Morin E."/>
            <person name="Kohler A."/>
            <person name="Barry K."/>
            <person name="LaButti K."/>
            <person name="Morin E."/>
            <person name="Salamov A."/>
            <person name="Lipzen A."/>
            <person name="Mereny Z."/>
            <person name="Hegedus B."/>
            <person name="Baldrian P."/>
            <person name="Stursova M."/>
            <person name="Weitz H."/>
            <person name="Taylor A."/>
            <person name="Grigoriev I.V."/>
            <person name="Nagy L.G."/>
            <person name="Martin F."/>
            <person name="Kauserud H."/>
        </authorList>
    </citation>
    <scope>NUCLEOTIDE SEQUENCE</scope>
    <source>
        <strain evidence="3">CBHHK182m</strain>
    </source>
</reference>
<accession>A0AAD7K386</accession>
<dbReference type="EMBL" id="JARKIB010000008">
    <property type="protein sequence ID" value="KAJ7777198.1"/>
    <property type="molecule type" value="Genomic_DNA"/>
</dbReference>
<protein>
    <submittedName>
        <fullName evidence="3">Uncharacterized protein</fullName>
    </submittedName>
</protein>
<keyword evidence="1" id="KW-0175">Coiled coil</keyword>
<feature type="compositionally biased region" description="Basic and acidic residues" evidence="2">
    <location>
        <begin position="1"/>
        <end position="13"/>
    </location>
</feature>
<keyword evidence="4" id="KW-1185">Reference proteome</keyword>
<feature type="compositionally biased region" description="Polar residues" evidence="2">
    <location>
        <begin position="225"/>
        <end position="235"/>
    </location>
</feature>